<gene>
    <name evidence="2" type="ORF">GCM10017161_27610</name>
</gene>
<evidence type="ECO:0008006" key="4">
    <source>
        <dbReference type="Google" id="ProtNLM"/>
    </source>
</evidence>
<dbReference type="PROSITE" id="PS51257">
    <property type="entry name" value="PROKAR_LIPOPROTEIN"/>
    <property type="match status" value="1"/>
</dbReference>
<evidence type="ECO:0000313" key="2">
    <source>
        <dbReference type="EMBL" id="GHF97819.1"/>
    </source>
</evidence>
<feature type="signal peptide" evidence="1">
    <location>
        <begin position="1"/>
        <end position="20"/>
    </location>
</feature>
<comment type="caution">
    <text evidence="2">The sequence shown here is derived from an EMBL/GenBank/DDBJ whole genome shotgun (WGS) entry which is preliminary data.</text>
</comment>
<accession>A0A919EM42</accession>
<evidence type="ECO:0000256" key="1">
    <source>
        <dbReference type="SAM" id="SignalP"/>
    </source>
</evidence>
<dbReference type="AlphaFoldDB" id="A0A919EM42"/>
<name>A0A919EM42_9GAMM</name>
<sequence length="94" mass="10245">MKKFLAVCFSLVFVASCASNGSVSHWHGEPLGAIIEKYGTPDSFLKMDDGNKVLEYNKAYSSHLAGNFCSLIFMVDRSNKISAATKQGDGHNCH</sequence>
<dbReference type="EMBL" id="BNCK01000006">
    <property type="protein sequence ID" value="GHF97819.1"/>
    <property type="molecule type" value="Genomic_DNA"/>
</dbReference>
<organism evidence="2 3">
    <name type="scientific">Thalassotalea marina</name>
    <dbReference type="NCBI Taxonomy" id="1673741"/>
    <lineage>
        <taxon>Bacteria</taxon>
        <taxon>Pseudomonadati</taxon>
        <taxon>Pseudomonadota</taxon>
        <taxon>Gammaproteobacteria</taxon>
        <taxon>Alteromonadales</taxon>
        <taxon>Colwelliaceae</taxon>
        <taxon>Thalassotalea</taxon>
    </lineage>
</organism>
<dbReference type="Proteomes" id="UP000623842">
    <property type="component" value="Unassembled WGS sequence"/>
</dbReference>
<dbReference type="RefSeq" id="WP_189771702.1">
    <property type="nucleotide sequence ID" value="NZ_BNCK01000006.1"/>
</dbReference>
<feature type="chain" id="PRO_5037341119" description="Lipoprotein" evidence="1">
    <location>
        <begin position="21"/>
        <end position="94"/>
    </location>
</feature>
<protein>
    <recommendedName>
        <fullName evidence="4">Lipoprotein</fullName>
    </recommendedName>
</protein>
<reference evidence="2" key="2">
    <citation type="submission" date="2020-09" db="EMBL/GenBank/DDBJ databases">
        <authorList>
            <person name="Sun Q."/>
            <person name="Kim S."/>
        </authorList>
    </citation>
    <scope>NUCLEOTIDE SEQUENCE</scope>
    <source>
        <strain evidence="2">KCTC 42731</strain>
    </source>
</reference>
<evidence type="ECO:0000313" key="3">
    <source>
        <dbReference type="Proteomes" id="UP000623842"/>
    </source>
</evidence>
<keyword evidence="1" id="KW-0732">Signal</keyword>
<reference evidence="2" key="1">
    <citation type="journal article" date="2014" name="Int. J. Syst. Evol. Microbiol.">
        <title>Complete genome sequence of Corynebacterium casei LMG S-19264T (=DSM 44701T), isolated from a smear-ripened cheese.</title>
        <authorList>
            <consortium name="US DOE Joint Genome Institute (JGI-PGF)"/>
            <person name="Walter F."/>
            <person name="Albersmeier A."/>
            <person name="Kalinowski J."/>
            <person name="Ruckert C."/>
        </authorList>
    </citation>
    <scope>NUCLEOTIDE SEQUENCE</scope>
    <source>
        <strain evidence="2">KCTC 42731</strain>
    </source>
</reference>
<keyword evidence="3" id="KW-1185">Reference proteome</keyword>
<proteinExistence type="predicted"/>